<evidence type="ECO:0000256" key="15">
    <source>
        <dbReference type="SAM" id="SignalP"/>
    </source>
</evidence>
<dbReference type="GO" id="GO:0000166">
    <property type="term" value="F:nucleotide binding"/>
    <property type="evidence" value="ECO:0007669"/>
    <property type="project" value="UniProtKB-KW"/>
</dbReference>
<dbReference type="EMBL" id="VOHL01000004">
    <property type="protein sequence ID" value="TWS97421.1"/>
    <property type="molecule type" value="Genomic_DNA"/>
</dbReference>
<protein>
    <submittedName>
        <fullName evidence="17">Bifunctional 2',3'-cyclic-nucleotide 2'-phosphodiesterase/3'-nucleotidase</fullName>
    </submittedName>
</protein>
<keyword evidence="12" id="KW-0572">Peptidoglycan-anchor</keyword>
<evidence type="ECO:0000256" key="11">
    <source>
        <dbReference type="ARBA" id="ARBA00022801"/>
    </source>
</evidence>
<evidence type="ECO:0000256" key="8">
    <source>
        <dbReference type="ARBA" id="ARBA00022723"/>
    </source>
</evidence>
<evidence type="ECO:0000256" key="3">
    <source>
        <dbReference type="ARBA" id="ARBA00001968"/>
    </source>
</evidence>
<feature type="compositionally biased region" description="Basic and acidic residues" evidence="14">
    <location>
        <begin position="759"/>
        <end position="771"/>
    </location>
</feature>
<name>A0A5C5SAZ6_9STRE</name>
<feature type="compositionally biased region" description="Polar residues" evidence="14">
    <location>
        <begin position="772"/>
        <end position="791"/>
    </location>
</feature>
<feature type="chain" id="PRO_5022855054" evidence="15">
    <location>
        <begin position="29"/>
        <end position="856"/>
    </location>
</feature>
<dbReference type="PANTHER" id="PTHR11575">
    <property type="entry name" value="5'-NUCLEOTIDASE-RELATED"/>
    <property type="match status" value="1"/>
</dbReference>
<keyword evidence="8" id="KW-0479">Metal-binding</keyword>
<dbReference type="RefSeq" id="WP_146567588.1">
    <property type="nucleotide sequence ID" value="NZ_VOHL01000004.1"/>
</dbReference>
<gene>
    <name evidence="17" type="ORF">FRX57_05745</name>
</gene>
<keyword evidence="18" id="KW-1185">Reference proteome</keyword>
<keyword evidence="7" id="KW-0964">Secreted</keyword>
<evidence type="ECO:0000256" key="2">
    <source>
        <dbReference type="ARBA" id="ARBA00001730"/>
    </source>
</evidence>
<dbReference type="GO" id="GO:0008663">
    <property type="term" value="F:2',3'-cyclic-nucleotide 2'-phosphodiesterase activity"/>
    <property type="evidence" value="ECO:0007669"/>
    <property type="project" value="UniProtKB-EC"/>
</dbReference>
<dbReference type="InterPro" id="IPR041827">
    <property type="entry name" value="CpdB_N"/>
</dbReference>
<keyword evidence="10" id="KW-0547">Nucleotide-binding</keyword>
<feature type="compositionally biased region" description="Polar residues" evidence="14">
    <location>
        <begin position="735"/>
        <end position="758"/>
    </location>
</feature>
<keyword evidence="13" id="KW-0511">Multifunctional enzyme</keyword>
<feature type="domain" description="Gram-positive cocci surface proteins LPxTG" evidence="16">
    <location>
        <begin position="823"/>
        <end position="856"/>
    </location>
</feature>
<evidence type="ECO:0000256" key="12">
    <source>
        <dbReference type="ARBA" id="ARBA00023088"/>
    </source>
</evidence>
<dbReference type="NCBIfam" id="NF006938">
    <property type="entry name" value="PRK09420.1"/>
    <property type="match status" value="1"/>
</dbReference>
<dbReference type="InterPro" id="IPR006179">
    <property type="entry name" value="5_nucleotidase/apyrase"/>
</dbReference>
<dbReference type="Pfam" id="PF00746">
    <property type="entry name" value="Gram_pos_anchor"/>
    <property type="match status" value="1"/>
</dbReference>
<evidence type="ECO:0000256" key="1">
    <source>
        <dbReference type="ARBA" id="ARBA00000527"/>
    </source>
</evidence>
<feature type="compositionally biased region" description="Polar residues" evidence="14">
    <location>
        <begin position="33"/>
        <end position="78"/>
    </location>
</feature>
<comment type="similarity">
    <text evidence="5">Belongs to the 5'-nucleotidase family.</text>
</comment>
<evidence type="ECO:0000313" key="18">
    <source>
        <dbReference type="Proteomes" id="UP000317430"/>
    </source>
</evidence>
<dbReference type="GO" id="GO:0009166">
    <property type="term" value="P:nucleotide catabolic process"/>
    <property type="evidence" value="ECO:0007669"/>
    <property type="project" value="InterPro"/>
</dbReference>
<keyword evidence="6" id="KW-0134">Cell wall</keyword>
<dbReference type="SUPFAM" id="SSF55816">
    <property type="entry name" value="5'-nucleotidase (syn. UDP-sugar hydrolase), C-terminal domain"/>
    <property type="match status" value="1"/>
</dbReference>
<comment type="cofactor">
    <cofactor evidence="3">
        <name>a divalent metal cation</name>
        <dbReference type="ChEBI" id="CHEBI:60240"/>
    </cofactor>
</comment>
<proteinExistence type="inferred from homology"/>
<keyword evidence="11" id="KW-0378">Hydrolase</keyword>
<evidence type="ECO:0000259" key="16">
    <source>
        <dbReference type="PROSITE" id="PS50847"/>
    </source>
</evidence>
<keyword evidence="9 15" id="KW-0732">Signal</keyword>
<evidence type="ECO:0000313" key="17">
    <source>
        <dbReference type="EMBL" id="TWS97421.1"/>
    </source>
</evidence>
<dbReference type="GO" id="GO:0030288">
    <property type="term" value="C:outer membrane-bounded periplasmic space"/>
    <property type="evidence" value="ECO:0007669"/>
    <property type="project" value="TreeGrafter"/>
</dbReference>
<evidence type="ECO:0000256" key="14">
    <source>
        <dbReference type="SAM" id="MobiDB-lite"/>
    </source>
</evidence>
<dbReference type="InterPro" id="IPR029052">
    <property type="entry name" value="Metallo-depent_PP-like"/>
</dbReference>
<dbReference type="InterPro" id="IPR019931">
    <property type="entry name" value="LPXTG_anchor"/>
</dbReference>
<dbReference type="Proteomes" id="UP000317430">
    <property type="component" value="Unassembled WGS sequence"/>
</dbReference>
<dbReference type="PROSITE" id="PS00786">
    <property type="entry name" value="5_NUCLEOTIDASE_2"/>
    <property type="match status" value="1"/>
</dbReference>
<comment type="caution">
    <text evidence="17">The sequence shown here is derived from an EMBL/GenBank/DDBJ whole genome shotgun (WGS) entry which is preliminary data.</text>
</comment>
<evidence type="ECO:0000256" key="13">
    <source>
        <dbReference type="ARBA" id="ARBA00023268"/>
    </source>
</evidence>
<dbReference type="Gene3D" id="3.60.21.10">
    <property type="match status" value="1"/>
</dbReference>
<dbReference type="PROSITE" id="PS50847">
    <property type="entry name" value="GRAM_POS_ANCHORING"/>
    <property type="match status" value="1"/>
</dbReference>
<accession>A0A5C5SAZ6</accession>
<dbReference type="AlphaFoldDB" id="A0A5C5SAZ6"/>
<organism evidence="17 18">
    <name type="scientific">Streptococcus cuniculipharyngis</name>
    <dbReference type="NCBI Taxonomy" id="1562651"/>
    <lineage>
        <taxon>Bacteria</taxon>
        <taxon>Bacillati</taxon>
        <taxon>Bacillota</taxon>
        <taxon>Bacilli</taxon>
        <taxon>Lactobacillales</taxon>
        <taxon>Streptococcaceae</taxon>
        <taxon>Streptococcus</taxon>
    </lineage>
</organism>
<evidence type="ECO:0000256" key="4">
    <source>
        <dbReference type="ARBA" id="ARBA00004196"/>
    </source>
</evidence>
<comment type="subcellular location">
    <subcellularLocation>
        <location evidence="4">Cell envelope</location>
    </subcellularLocation>
</comment>
<dbReference type="GO" id="GO:0008254">
    <property type="term" value="F:3'-nucleotidase activity"/>
    <property type="evidence" value="ECO:0007669"/>
    <property type="project" value="UniProtKB-EC"/>
</dbReference>
<evidence type="ECO:0000256" key="6">
    <source>
        <dbReference type="ARBA" id="ARBA00022512"/>
    </source>
</evidence>
<evidence type="ECO:0000256" key="5">
    <source>
        <dbReference type="ARBA" id="ARBA00006654"/>
    </source>
</evidence>
<evidence type="ECO:0000256" key="7">
    <source>
        <dbReference type="ARBA" id="ARBA00022525"/>
    </source>
</evidence>
<comment type="catalytic activity">
    <reaction evidence="1">
        <text>a ribonucleoside 3'-phosphate + H2O = a ribonucleoside + phosphate</text>
        <dbReference type="Rhea" id="RHEA:10144"/>
        <dbReference type="ChEBI" id="CHEBI:13197"/>
        <dbReference type="ChEBI" id="CHEBI:15377"/>
        <dbReference type="ChEBI" id="CHEBI:18254"/>
        <dbReference type="ChEBI" id="CHEBI:43474"/>
        <dbReference type="EC" id="3.1.3.6"/>
    </reaction>
</comment>
<feature type="region of interest" description="Disordered" evidence="14">
    <location>
        <begin position="805"/>
        <end position="828"/>
    </location>
</feature>
<dbReference type="Pfam" id="PF02872">
    <property type="entry name" value="5_nucleotid_C"/>
    <property type="match status" value="1"/>
</dbReference>
<dbReference type="CDD" id="cd07410">
    <property type="entry name" value="MPP_CpdB_N"/>
    <property type="match status" value="1"/>
</dbReference>
<dbReference type="GO" id="GO:0046872">
    <property type="term" value="F:metal ion binding"/>
    <property type="evidence" value="ECO:0007669"/>
    <property type="project" value="UniProtKB-KW"/>
</dbReference>
<dbReference type="InterPro" id="IPR008334">
    <property type="entry name" value="5'-Nucleotdase_C"/>
</dbReference>
<dbReference type="NCBIfam" id="TIGR01167">
    <property type="entry name" value="LPXTG_anchor"/>
    <property type="match status" value="1"/>
</dbReference>
<dbReference type="InterPro" id="IPR004843">
    <property type="entry name" value="Calcineurin-like_PHP"/>
</dbReference>
<reference evidence="17 18" key="1">
    <citation type="submission" date="2019-08" db="EMBL/GenBank/DDBJ databases">
        <authorList>
            <person name="Lei W."/>
        </authorList>
    </citation>
    <scope>NUCLEOTIDE SEQUENCE [LARGE SCALE GENOMIC DNA]</scope>
    <source>
        <strain evidence="17 18">CCUG 66496</strain>
    </source>
</reference>
<comment type="catalytic activity">
    <reaction evidence="2">
        <text>a nucleoside 2',3'-cyclic phosphate + H2O = a nucleoside 3'-phosphate + H(+)</text>
        <dbReference type="Rhea" id="RHEA:19621"/>
        <dbReference type="ChEBI" id="CHEBI:15377"/>
        <dbReference type="ChEBI" id="CHEBI:15378"/>
        <dbReference type="ChEBI" id="CHEBI:66949"/>
        <dbReference type="ChEBI" id="CHEBI:66954"/>
        <dbReference type="EC" id="3.1.4.16"/>
    </reaction>
</comment>
<feature type="region of interest" description="Disordered" evidence="14">
    <location>
        <begin position="33"/>
        <end position="84"/>
    </location>
</feature>
<dbReference type="SUPFAM" id="SSF56300">
    <property type="entry name" value="Metallo-dependent phosphatases"/>
    <property type="match status" value="1"/>
</dbReference>
<dbReference type="OrthoDB" id="9801679at2"/>
<dbReference type="Pfam" id="PF00149">
    <property type="entry name" value="Metallophos"/>
    <property type="match status" value="1"/>
</dbReference>
<sequence length="856" mass="93176">MSKHYLSKSALLLSLVAAAVGTTQLVQAEEANLETSPQTTALDTSTQVQASNPSVTEQVLPTSQTDNQEATQTPTPAETSEPEAVPVALNTDQATEDLTPVEGQNVNVRILSTTDLHTNLVNYDYYQDKPSQNIGLAKTAVLIDQARQENSNTVLVDSGDTIQGTPLGTYKATVNPVKEGENHPMYAAMETLNYDAANIGNHEFNYGLDFLQTVVKGSNVPLLNANVIDAKTNQPLFKTYDIVTKTFTDVDNNKVALKVGITGIVPPQIMNWDKANLEGKVTVRDAVQAVKELIPTIRAAGADLVLVVAHSGIGDETYTVGEENVSYQLASLEGVDALVTGHSHAEFPSAFYEKYANVDVNKGTINGTPVVMAGKYGDRLGVIDLNVTYTDGKWQVNKDKSSGSLRKIDTKSEAVDEKIIELAKTTHEQTVAYVRQQVGTTTAPITSYFALVKDDPSVQIVNNAQLWYVKNELAGTAEGQLPLLSAAAPFKAGARNDPTAYTDIPAGPLAIKNVADLYVYDNVTAILKVTGADLREWLEMAAGQFNQVDPSKAEPQELVNTTFRTYNFDVIDGVTYEYDITQPNKYDHNGNLVNETANRVKNLRYQGQLIDDKQEFIVVTNNYRANGTFPGVKNASLNRLLNLENRQAIINYIISEKTINPTADNNWRFADTVKGLDLRFRTADYAKSLLADGQDISYLEPNALEGFGTFRFNYLEPQVEEDKTTEQTPEEDVDQTPSKEGQETSSTNQTDKQPTENQAKADEQPQEENKEQAQNTTKPATNKANSPKQTATVQALSLSTAAAKSTKEAAPSRLSRVEKHASLPNTGSSATAFLNIMGLGLLGLAAKLGYKKKGIE</sequence>
<dbReference type="InterPro" id="IPR036907">
    <property type="entry name" value="5'-Nucleotdase_C_sf"/>
</dbReference>
<dbReference type="PRINTS" id="PR01607">
    <property type="entry name" value="APYRASEFAMLY"/>
</dbReference>
<dbReference type="Gene3D" id="3.90.780.10">
    <property type="entry name" value="5'-Nucleotidase, C-terminal domain"/>
    <property type="match status" value="1"/>
</dbReference>
<feature type="signal peptide" evidence="15">
    <location>
        <begin position="1"/>
        <end position="28"/>
    </location>
</feature>
<evidence type="ECO:0000256" key="10">
    <source>
        <dbReference type="ARBA" id="ARBA00022741"/>
    </source>
</evidence>
<dbReference type="PANTHER" id="PTHR11575:SF6">
    <property type="entry name" value="2',3'-CYCLIC-NUCLEOTIDE 2'-PHOSPHODIESTERASE_3'-NUCLEOTIDASE"/>
    <property type="match status" value="1"/>
</dbReference>
<evidence type="ECO:0000256" key="9">
    <source>
        <dbReference type="ARBA" id="ARBA00022729"/>
    </source>
</evidence>
<dbReference type="InterPro" id="IPR006146">
    <property type="entry name" value="5'-Nucleotdase_CS"/>
</dbReference>
<feature type="region of interest" description="Disordered" evidence="14">
    <location>
        <begin position="719"/>
        <end position="791"/>
    </location>
</feature>